<evidence type="ECO:0000256" key="1">
    <source>
        <dbReference type="ARBA" id="ARBA00022450"/>
    </source>
</evidence>
<dbReference type="PROSITE" id="PS50075">
    <property type="entry name" value="CARRIER"/>
    <property type="match status" value="1"/>
</dbReference>
<dbReference type="Gene3D" id="3.40.50.980">
    <property type="match status" value="2"/>
</dbReference>
<dbReference type="Pfam" id="PF00501">
    <property type="entry name" value="AMP-binding"/>
    <property type="match status" value="1"/>
</dbReference>
<dbReference type="InterPro" id="IPR036736">
    <property type="entry name" value="ACP-like_sf"/>
</dbReference>
<name>A0A5N6Z704_9EURO</name>
<evidence type="ECO:0000256" key="4">
    <source>
        <dbReference type="ARBA" id="ARBA00029454"/>
    </source>
</evidence>
<reference evidence="7" key="1">
    <citation type="submission" date="2019-04" db="EMBL/GenBank/DDBJ databases">
        <title>Friends and foes A comparative genomics studyof 23 Aspergillus species from section Flavi.</title>
        <authorList>
            <consortium name="DOE Joint Genome Institute"/>
            <person name="Kjaerbolling I."/>
            <person name="Vesth T."/>
            <person name="Frisvad J.C."/>
            <person name="Nybo J.L."/>
            <person name="Theobald S."/>
            <person name="Kildgaard S."/>
            <person name="Isbrandt T."/>
            <person name="Kuo A."/>
            <person name="Sato A."/>
            <person name="Lyhne E.K."/>
            <person name="Kogle M.E."/>
            <person name="Wiebenga A."/>
            <person name="Kun R.S."/>
            <person name="Lubbers R.J."/>
            <person name="Makela M.R."/>
            <person name="Barry K."/>
            <person name="Chovatia M."/>
            <person name="Clum A."/>
            <person name="Daum C."/>
            <person name="Haridas S."/>
            <person name="He G."/>
            <person name="LaButti K."/>
            <person name="Lipzen A."/>
            <person name="Mondo S."/>
            <person name="Riley R."/>
            <person name="Salamov A."/>
            <person name="Simmons B.A."/>
            <person name="Magnuson J.K."/>
            <person name="Henrissat B."/>
            <person name="Mortensen U.H."/>
            <person name="Larsen T.O."/>
            <person name="Devries R.P."/>
            <person name="Grigoriev I.V."/>
            <person name="Machida M."/>
            <person name="Baker S.E."/>
            <person name="Andersen M.R."/>
        </authorList>
    </citation>
    <scope>NUCLEOTIDE SEQUENCE [LARGE SCALE GENOMIC DNA]</scope>
    <source>
        <strain evidence="7">CBS 553.77</strain>
    </source>
</reference>
<sequence length="1272" mass="138886">MEELTYWKSYLDRCSPCHFPALSTAFPSESGSVPVPLSNITPRIQSFCEETEISVSTVVQVAWALVLRAYTGQDSVCFGDVDIESTGVSIVRVDVSDTVTISDVLQTTQAAGVERRAIPRVPFADILRSMGMSDASWFNTAMSPPGTDIPDEYAIVVRCSVEDGPTVIRLDYQTSFLSEKQATGIANTLERAIFGLTGHEGEIGHVSLLSDLDKSQISLWNKGPLSRAHICVDTLIRERCLSQPTAPAICAWDGDFTYGELEDLSSALAKHLVALGVGPEVFVPLCFEKSRWTTVAMLAVIKAGGAFVLLDPSHPVARLRSICESASARVIVVSAQYASLAADVVATVVPVGDETGPRLADSGPLTPSSATPRNALYAVFTSGSTGIPKGVVSEHASFHAAVRPYTQAVGLDPASRVFQFASYAFDVTIFDALMTLIAGGCMCVPSDTDRWSDAARSIQSFRATHAALTPTVARILDPKELPTLRTIVLGGEKLATTDVAKWLDHVRVVHLYGASECTLISIQSTTGHTTTNYAMGSATWIVDPNNHERLLPIGAIGELLVEGPIVGRGYLDNPEKTAATFIRPPDWLCQLRGHDSRRPVYKSGDLAQYTADGSLRFVGRKDAQVKLRGQRIELGEVEHHVRQSFPNASDVVAEVVTTSSRPPMLVAFIRTGNQGEARSSQIVAEPIDEFRAQVPIALSQLQQSLPSYMLPAVFLPLATLPLTSTDKTNRKLLRELAAALSREALEAYQPRTEVQRAPQTPMEKVLQQYFARVLNLPVEQVGADDHFFRRGGDSLAAMKLVAMARKDQYSLTVQNVFDQPQLSALADRMRSDTEHRDEEMPLEPFSLVNKERAVIRAAAQQCHLPVRLIEDVYPCTPLQQGLMSDTMRDSGAFIANLALSLPSEINLERLHAAWTAVAKAHPILRTRMVLSPSHGLLQVVVREDIRWTVSNDPGARHLTVAVGQPLVHLVLCRDQEGKHDGTHLYLLIHHSVYDGWSLPLIFAEVEDAYHGRPLMPQPVSPFVRYLQTIPDGAPYWKSLMQNLQSFVFPALPSKTYQPSPTAVQHAVTLAPGPSARQFTASTYVRLAWAITQAQQQGTSDVFFGTVISGRNARVAGIESMTVPTVATIPCRVTVDGPSPLRRVLQTIQDDSVAGIPFEHMGLPQIRRLGGNAARACSFQTLLVLQPAGTPRSFSWLQQTGSASVIDYLSDATYAINVFCGFDGDEMKTTAIYDLTVVKEDQMQRMLTDFGHVLQALHRSPEGLVRDILSILK</sequence>
<keyword evidence="1" id="KW-0596">Phosphopantetheine</keyword>
<dbReference type="SMART" id="SM00823">
    <property type="entry name" value="PKS_PP"/>
    <property type="match status" value="1"/>
</dbReference>
<dbReference type="Gene3D" id="3.30.300.30">
    <property type="match status" value="1"/>
</dbReference>
<dbReference type="Gene3D" id="1.10.1200.10">
    <property type="entry name" value="ACP-like"/>
    <property type="match status" value="1"/>
</dbReference>
<dbReference type="Pfam" id="PF00550">
    <property type="entry name" value="PP-binding"/>
    <property type="match status" value="1"/>
</dbReference>
<dbReference type="GO" id="GO:0016874">
    <property type="term" value="F:ligase activity"/>
    <property type="evidence" value="ECO:0007669"/>
    <property type="project" value="UniProtKB-KW"/>
</dbReference>
<dbReference type="Gene3D" id="3.30.559.10">
    <property type="entry name" value="Chloramphenicol acetyltransferase-like domain"/>
    <property type="match status" value="1"/>
</dbReference>
<dbReference type="CDD" id="cd19545">
    <property type="entry name" value="FUM14_C_NRPS-like"/>
    <property type="match status" value="1"/>
</dbReference>
<evidence type="ECO:0000259" key="5">
    <source>
        <dbReference type="PROSITE" id="PS50075"/>
    </source>
</evidence>
<organism evidence="6 7">
    <name type="scientific">Aspergillus coremiiformis</name>
    <dbReference type="NCBI Taxonomy" id="138285"/>
    <lineage>
        <taxon>Eukaryota</taxon>
        <taxon>Fungi</taxon>
        <taxon>Dikarya</taxon>
        <taxon>Ascomycota</taxon>
        <taxon>Pezizomycotina</taxon>
        <taxon>Eurotiomycetes</taxon>
        <taxon>Eurotiomycetidae</taxon>
        <taxon>Eurotiales</taxon>
        <taxon>Aspergillaceae</taxon>
        <taxon>Aspergillus</taxon>
        <taxon>Aspergillus subgen. Circumdati</taxon>
    </lineage>
</organism>
<dbReference type="InterPro" id="IPR045851">
    <property type="entry name" value="AMP-bd_C_sf"/>
</dbReference>
<evidence type="ECO:0000313" key="6">
    <source>
        <dbReference type="EMBL" id="KAE8351820.1"/>
    </source>
</evidence>
<dbReference type="Gene3D" id="3.30.559.30">
    <property type="entry name" value="Nonribosomal peptide synthetase, condensation domain"/>
    <property type="match status" value="2"/>
</dbReference>
<dbReference type="PANTHER" id="PTHR45527">
    <property type="entry name" value="NONRIBOSOMAL PEPTIDE SYNTHETASE"/>
    <property type="match status" value="1"/>
</dbReference>
<evidence type="ECO:0000256" key="3">
    <source>
        <dbReference type="ARBA" id="ARBA00022598"/>
    </source>
</evidence>
<proteinExistence type="inferred from homology"/>
<keyword evidence="3" id="KW-0436">Ligase</keyword>
<dbReference type="OrthoDB" id="416786at2759"/>
<dbReference type="InterPro" id="IPR010071">
    <property type="entry name" value="AA_adenyl_dom"/>
</dbReference>
<dbReference type="SUPFAM" id="SSF56801">
    <property type="entry name" value="Acetyl-CoA synthetase-like"/>
    <property type="match status" value="1"/>
</dbReference>
<dbReference type="InterPro" id="IPR023213">
    <property type="entry name" value="CAT-like_dom_sf"/>
</dbReference>
<dbReference type="PANTHER" id="PTHR45527:SF1">
    <property type="entry name" value="FATTY ACID SYNTHASE"/>
    <property type="match status" value="1"/>
</dbReference>
<dbReference type="FunFam" id="1.10.1200.10:FF:000005">
    <property type="entry name" value="Nonribosomal peptide synthetase 1"/>
    <property type="match status" value="1"/>
</dbReference>
<dbReference type="GO" id="GO:0005737">
    <property type="term" value="C:cytoplasm"/>
    <property type="evidence" value="ECO:0007669"/>
    <property type="project" value="TreeGrafter"/>
</dbReference>
<dbReference type="Proteomes" id="UP000327118">
    <property type="component" value="Unassembled WGS sequence"/>
</dbReference>
<dbReference type="GO" id="GO:1904091">
    <property type="term" value="F:non-ribosomal peptide synthetase activity"/>
    <property type="evidence" value="ECO:0007669"/>
    <property type="project" value="UniProtKB-ARBA"/>
</dbReference>
<dbReference type="GO" id="GO:0044550">
    <property type="term" value="P:secondary metabolite biosynthetic process"/>
    <property type="evidence" value="ECO:0007669"/>
    <property type="project" value="TreeGrafter"/>
</dbReference>
<dbReference type="InterPro" id="IPR000873">
    <property type="entry name" value="AMP-dep_synth/lig_dom"/>
</dbReference>
<dbReference type="InterPro" id="IPR009081">
    <property type="entry name" value="PP-bd_ACP"/>
</dbReference>
<dbReference type="GO" id="GO:0043041">
    <property type="term" value="P:amino acid activation for nonribosomal peptide biosynthetic process"/>
    <property type="evidence" value="ECO:0007669"/>
    <property type="project" value="TreeGrafter"/>
</dbReference>
<keyword evidence="7" id="KW-1185">Reference proteome</keyword>
<accession>A0A5N6Z704</accession>
<dbReference type="FunFam" id="3.40.50.12780:FF:000014">
    <property type="entry name" value="Nonribosomal peptide synthetase 1"/>
    <property type="match status" value="1"/>
</dbReference>
<feature type="domain" description="Carrier" evidence="5">
    <location>
        <begin position="757"/>
        <end position="833"/>
    </location>
</feature>
<protein>
    <recommendedName>
        <fullName evidence="5">Carrier domain-containing protein</fullName>
    </recommendedName>
</protein>
<dbReference type="InterPro" id="IPR001242">
    <property type="entry name" value="Condensation_dom"/>
</dbReference>
<keyword evidence="2" id="KW-0597">Phosphoprotein</keyword>
<gene>
    <name evidence="6" type="ORF">BDV28DRAFT_149612</name>
</gene>
<dbReference type="NCBIfam" id="TIGR01733">
    <property type="entry name" value="AA-adenyl-dom"/>
    <property type="match status" value="1"/>
</dbReference>
<dbReference type="Pfam" id="PF00668">
    <property type="entry name" value="Condensation"/>
    <property type="match status" value="1"/>
</dbReference>
<evidence type="ECO:0000313" key="7">
    <source>
        <dbReference type="Proteomes" id="UP000327118"/>
    </source>
</evidence>
<comment type="similarity">
    <text evidence="4">Belongs to the NRP synthetase family.</text>
</comment>
<dbReference type="InterPro" id="IPR020806">
    <property type="entry name" value="PKS_PP-bd"/>
</dbReference>
<dbReference type="EMBL" id="ML739153">
    <property type="protein sequence ID" value="KAE8351820.1"/>
    <property type="molecule type" value="Genomic_DNA"/>
</dbReference>
<dbReference type="Gene3D" id="2.30.38.10">
    <property type="entry name" value="Luciferase, Domain 3"/>
    <property type="match status" value="1"/>
</dbReference>
<dbReference type="SUPFAM" id="SSF52777">
    <property type="entry name" value="CoA-dependent acyltransferases"/>
    <property type="match status" value="3"/>
</dbReference>
<dbReference type="AlphaFoldDB" id="A0A5N6Z704"/>
<dbReference type="FunFam" id="3.30.300.30:FF:000015">
    <property type="entry name" value="Nonribosomal peptide synthase SidD"/>
    <property type="match status" value="1"/>
</dbReference>
<evidence type="ECO:0000256" key="2">
    <source>
        <dbReference type="ARBA" id="ARBA00022553"/>
    </source>
</evidence>
<dbReference type="CDD" id="cd05918">
    <property type="entry name" value="A_NRPS_SidN3_like"/>
    <property type="match status" value="1"/>
</dbReference>
<dbReference type="GO" id="GO:0031177">
    <property type="term" value="F:phosphopantetheine binding"/>
    <property type="evidence" value="ECO:0007669"/>
    <property type="project" value="InterPro"/>
</dbReference>
<dbReference type="SUPFAM" id="SSF47336">
    <property type="entry name" value="ACP-like"/>
    <property type="match status" value="1"/>
</dbReference>